<feature type="coiled-coil region" evidence="10">
    <location>
        <begin position="525"/>
        <end position="552"/>
    </location>
</feature>
<dbReference type="HOGENOM" id="CLU_000445_107_19_9"/>
<protein>
    <submittedName>
        <fullName evidence="14">Methyl-accepting chemotaxis sensory transducer with Cache sensor</fullName>
    </submittedName>
</protein>
<keyword evidence="4 11" id="KW-0812">Transmembrane</keyword>
<sequence>MNSIKKKLILITLVLILIPFIVSNLMNYYFISSGFESRVKEENLTLAHSISNNVEEFMNKAYKISERLTKNSDIISFEGSKQEAVLKETIEQNPYFKLFYIQDTTGMQTARSSGTLGNRSGRWWFKKIMETKDPFISKSYFTLKDNIPVTSIIMPIYDQRGLQGIFGADLKLDHLQKLVEELSLGKGSHAYIIDGQGVVIAHPNKKQVSQLYNYRKMTKKVLVKDSNGNVVLDEEGNQKTELRKIEVPEKLKEITNEALNGRSGVAEYANNEGEGVISAYYPIELKGDSDNWAVITVHNKKEAMGFVSSVGYKNIIIAVGLILLVITAMYFAANKITTPILNLVGLMEEAAEGNLSVYSDYQGEDEIGRLSDSFNTMINDLRNIIQTTEKTAAETLSTSEELSASSQQTAAAVEEATALTEEFTSSVDQLSTNAQDMARSADEISDLAQNGLEDMKDTQQKMEEILQTSSKSQQAIEELNSYSLKIENIIDVISDISDQTNLLALNAAIEAARAGEAGHGFAVVAEEIRELAEETQKSVENIKNIIEELTSQTGQTVTTIQENSDQIEAGAEMVNQTGEAFQEIADKIQNITAQIQTVAETGQSLADGSHEISKTSEEQAEATQEMSTLAQQLSQMAGELKELVDRFEIE</sequence>
<keyword evidence="5 11" id="KW-1133">Transmembrane helix</keyword>
<dbReference type="AlphaFoldDB" id="D9QR54"/>
<dbReference type="SMART" id="SM00283">
    <property type="entry name" value="MA"/>
    <property type="match status" value="1"/>
</dbReference>
<dbReference type="eggNOG" id="COG0840">
    <property type="taxonomic scope" value="Bacteria"/>
</dbReference>
<evidence type="ECO:0000259" key="12">
    <source>
        <dbReference type="PROSITE" id="PS50111"/>
    </source>
</evidence>
<dbReference type="Gene3D" id="3.30.450.20">
    <property type="entry name" value="PAS domain"/>
    <property type="match status" value="1"/>
</dbReference>
<dbReference type="SUPFAM" id="SSF58104">
    <property type="entry name" value="Methyl-accepting chemotaxis protein (MCP) signaling domain"/>
    <property type="match status" value="1"/>
</dbReference>
<evidence type="ECO:0000256" key="2">
    <source>
        <dbReference type="ARBA" id="ARBA00022475"/>
    </source>
</evidence>
<dbReference type="Pfam" id="PF00672">
    <property type="entry name" value="HAMP"/>
    <property type="match status" value="1"/>
</dbReference>
<evidence type="ECO:0000313" key="15">
    <source>
        <dbReference type="Proteomes" id="UP000001661"/>
    </source>
</evidence>
<accession>D9QR54</accession>
<dbReference type="GO" id="GO:0007165">
    <property type="term" value="P:signal transduction"/>
    <property type="evidence" value="ECO:0007669"/>
    <property type="project" value="UniProtKB-KW"/>
</dbReference>
<keyword evidence="7 9" id="KW-0807">Transducer</keyword>
<evidence type="ECO:0000256" key="1">
    <source>
        <dbReference type="ARBA" id="ARBA00004651"/>
    </source>
</evidence>
<dbReference type="InterPro" id="IPR029151">
    <property type="entry name" value="Sensor-like_sf"/>
</dbReference>
<dbReference type="STRING" id="574087.Acear_1485"/>
<dbReference type="Proteomes" id="UP000001661">
    <property type="component" value="Chromosome"/>
</dbReference>
<dbReference type="Pfam" id="PF00015">
    <property type="entry name" value="MCPsignal"/>
    <property type="match status" value="1"/>
</dbReference>
<feature type="domain" description="Methyl-accepting transducer" evidence="12">
    <location>
        <begin position="384"/>
        <end position="634"/>
    </location>
</feature>
<dbReference type="InterPro" id="IPR033479">
    <property type="entry name" value="dCache_1"/>
</dbReference>
<feature type="domain" description="HAMP" evidence="13">
    <location>
        <begin position="334"/>
        <end position="386"/>
    </location>
</feature>
<dbReference type="Gene3D" id="1.10.287.950">
    <property type="entry name" value="Methyl-accepting chemotaxis protein"/>
    <property type="match status" value="1"/>
</dbReference>
<dbReference type="CDD" id="cd12912">
    <property type="entry name" value="PDC2_MCP_like"/>
    <property type="match status" value="1"/>
</dbReference>
<comment type="similarity">
    <text evidence="8">Belongs to the methyl-accepting chemotaxis (MCP) protein family.</text>
</comment>
<evidence type="ECO:0000256" key="10">
    <source>
        <dbReference type="SAM" id="Coils"/>
    </source>
</evidence>
<evidence type="ECO:0000256" key="4">
    <source>
        <dbReference type="ARBA" id="ARBA00022692"/>
    </source>
</evidence>
<dbReference type="PRINTS" id="PR00260">
    <property type="entry name" value="CHEMTRNSDUCR"/>
</dbReference>
<dbReference type="GO" id="GO:0004888">
    <property type="term" value="F:transmembrane signaling receptor activity"/>
    <property type="evidence" value="ECO:0007669"/>
    <property type="project" value="InterPro"/>
</dbReference>
<dbReference type="PROSITE" id="PS50111">
    <property type="entry name" value="CHEMOTAXIS_TRANSDUC_2"/>
    <property type="match status" value="1"/>
</dbReference>
<dbReference type="SMART" id="SM00304">
    <property type="entry name" value="HAMP"/>
    <property type="match status" value="2"/>
</dbReference>
<keyword evidence="6 11" id="KW-0472">Membrane</keyword>
<keyword evidence="10" id="KW-0175">Coiled coil</keyword>
<dbReference type="GO" id="GO:0006935">
    <property type="term" value="P:chemotaxis"/>
    <property type="evidence" value="ECO:0007669"/>
    <property type="project" value="UniProtKB-KW"/>
</dbReference>
<name>D9QR54_ACEAZ</name>
<dbReference type="InterPro" id="IPR003660">
    <property type="entry name" value="HAMP_dom"/>
</dbReference>
<dbReference type="OrthoDB" id="1062at2"/>
<dbReference type="FunFam" id="1.10.287.950:FF:000001">
    <property type="entry name" value="Methyl-accepting chemotaxis sensory transducer"/>
    <property type="match status" value="1"/>
</dbReference>
<organism evidence="14 15">
    <name type="scientific">Acetohalobium arabaticum (strain ATCC 49924 / DSM 5501 / Z-7288)</name>
    <dbReference type="NCBI Taxonomy" id="574087"/>
    <lineage>
        <taxon>Bacteria</taxon>
        <taxon>Bacillati</taxon>
        <taxon>Bacillota</taxon>
        <taxon>Clostridia</taxon>
        <taxon>Halanaerobiales</taxon>
        <taxon>Halobacteroidaceae</taxon>
        <taxon>Acetohalobium</taxon>
    </lineage>
</organism>
<dbReference type="InterPro" id="IPR004089">
    <property type="entry name" value="MCPsignal_dom"/>
</dbReference>
<dbReference type="PANTHER" id="PTHR32089:SF112">
    <property type="entry name" value="LYSOZYME-LIKE PROTEIN-RELATED"/>
    <property type="match status" value="1"/>
</dbReference>
<keyword evidence="3" id="KW-0145">Chemotaxis</keyword>
<keyword evidence="2" id="KW-1003">Cell membrane</keyword>
<dbReference type="EMBL" id="CP002105">
    <property type="protein sequence ID" value="ADL12995.1"/>
    <property type="molecule type" value="Genomic_DNA"/>
</dbReference>
<proteinExistence type="inferred from homology"/>
<evidence type="ECO:0000256" key="3">
    <source>
        <dbReference type="ARBA" id="ARBA00022500"/>
    </source>
</evidence>
<dbReference type="Pfam" id="PF02743">
    <property type="entry name" value="dCache_1"/>
    <property type="match status" value="1"/>
</dbReference>
<dbReference type="GO" id="GO:0005886">
    <property type="term" value="C:plasma membrane"/>
    <property type="evidence" value="ECO:0007669"/>
    <property type="project" value="UniProtKB-SubCell"/>
</dbReference>
<dbReference type="KEGG" id="aar:Acear_1485"/>
<evidence type="ECO:0000259" key="13">
    <source>
        <dbReference type="PROSITE" id="PS50885"/>
    </source>
</evidence>
<evidence type="ECO:0000313" key="14">
    <source>
        <dbReference type="EMBL" id="ADL12995.1"/>
    </source>
</evidence>
<evidence type="ECO:0000256" key="5">
    <source>
        <dbReference type="ARBA" id="ARBA00022989"/>
    </source>
</evidence>
<reference evidence="14 15" key="1">
    <citation type="journal article" date="2010" name="Stand. Genomic Sci.">
        <title>Complete genome sequence of Acetohalobium arabaticum type strain (Z-7288).</title>
        <authorList>
            <person name="Sikorski J."/>
            <person name="Lapidus A."/>
            <person name="Chertkov O."/>
            <person name="Lucas S."/>
            <person name="Copeland A."/>
            <person name="Glavina Del Rio T."/>
            <person name="Nolan M."/>
            <person name="Tice H."/>
            <person name="Cheng J.F."/>
            <person name="Han C."/>
            <person name="Brambilla E."/>
            <person name="Pitluck S."/>
            <person name="Liolios K."/>
            <person name="Ivanova N."/>
            <person name="Mavromatis K."/>
            <person name="Mikhailova N."/>
            <person name="Pati A."/>
            <person name="Bruce D."/>
            <person name="Detter C."/>
            <person name="Tapia R."/>
            <person name="Goodwin L."/>
            <person name="Chen A."/>
            <person name="Palaniappan K."/>
            <person name="Land M."/>
            <person name="Hauser L."/>
            <person name="Chang Y.J."/>
            <person name="Jeffries C.D."/>
            <person name="Rohde M."/>
            <person name="Goker M."/>
            <person name="Spring S."/>
            <person name="Woyke T."/>
            <person name="Bristow J."/>
            <person name="Eisen J.A."/>
            <person name="Markowitz V."/>
            <person name="Hugenholtz P."/>
            <person name="Kyrpides N.C."/>
            <person name="Klenk H.P."/>
        </authorList>
    </citation>
    <scope>NUCLEOTIDE SEQUENCE [LARGE SCALE GENOMIC DNA]</scope>
    <source>
        <strain evidence="15">ATCC 49924 / DSM 5501 / Z-7288</strain>
    </source>
</reference>
<dbReference type="InterPro" id="IPR004090">
    <property type="entry name" value="Chemotax_Me-accpt_rcpt"/>
</dbReference>
<dbReference type="CDD" id="cd11386">
    <property type="entry name" value="MCP_signal"/>
    <property type="match status" value="1"/>
</dbReference>
<dbReference type="PANTHER" id="PTHR32089">
    <property type="entry name" value="METHYL-ACCEPTING CHEMOTAXIS PROTEIN MCPB"/>
    <property type="match status" value="1"/>
</dbReference>
<dbReference type="SUPFAM" id="SSF103190">
    <property type="entry name" value="Sensory domain-like"/>
    <property type="match status" value="1"/>
</dbReference>
<comment type="subcellular location">
    <subcellularLocation>
        <location evidence="1">Cell membrane</location>
        <topology evidence="1">Multi-pass membrane protein</topology>
    </subcellularLocation>
</comment>
<evidence type="ECO:0000256" key="6">
    <source>
        <dbReference type="ARBA" id="ARBA00023136"/>
    </source>
</evidence>
<evidence type="ECO:0000256" key="7">
    <source>
        <dbReference type="ARBA" id="ARBA00023224"/>
    </source>
</evidence>
<dbReference type="CDD" id="cd18773">
    <property type="entry name" value="PDC1_HK_sensor"/>
    <property type="match status" value="1"/>
</dbReference>
<evidence type="ECO:0000256" key="11">
    <source>
        <dbReference type="SAM" id="Phobius"/>
    </source>
</evidence>
<feature type="coiled-coil region" evidence="10">
    <location>
        <begin position="612"/>
        <end position="650"/>
    </location>
</feature>
<evidence type="ECO:0000256" key="9">
    <source>
        <dbReference type="PROSITE-ProRule" id="PRU00284"/>
    </source>
</evidence>
<evidence type="ECO:0000256" key="8">
    <source>
        <dbReference type="ARBA" id="ARBA00029447"/>
    </source>
</evidence>
<feature type="transmembrane region" description="Helical" evidence="11">
    <location>
        <begin position="315"/>
        <end position="333"/>
    </location>
</feature>
<dbReference type="PROSITE" id="PS50885">
    <property type="entry name" value="HAMP"/>
    <property type="match status" value="1"/>
</dbReference>
<dbReference type="CDD" id="cd06225">
    <property type="entry name" value="HAMP"/>
    <property type="match status" value="1"/>
</dbReference>
<gene>
    <name evidence="14" type="ordered locus">Acear_1485</name>
</gene>
<dbReference type="RefSeq" id="WP_013278440.1">
    <property type="nucleotide sequence ID" value="NC_014378.1"/>
</dbReference>
<feature type="transmembrane region" description="Helical" evidence="11">
    <location>
        <begin position="7"/>
        <end position="30"/>
    </location>
</feature>
<keyword evidence="15" id="KW-1185">Reference proteome</keyword>